<keyword evidence="2" id="KW-1185">Reference proteome</keyword>
<sequence length="353" mass="40439">MIKFHQSSAISLVLEYLSPQKTLKLQQLSKRFYNSLVPRALQLIQFTSNHILLPQAPGICRLLNLQTNTFSPELLTLKAPKRQGKVLFVLNLQKCYALVSSLSEKYQQVISVTLCSYSQIQLCTASVIVKSLKTPQCAAASTVSDMVYVVQDKTLITFDFRGRKSGKQANIKQRTLPKYFYQIALMNNAKTMYCITNLEDYVTTSKALKFHKLEDMDGIESWKDYPIKVITLPLSIPYFYFHLYATLKISDRSLVFFFETKQSPNMMVEVKESEEKGPQIGFIKHLSTQQHRILEPITFNIGLHYQIAGGENIYAVVNHQAKQPNGSHTVVLKYSKDERNDNELDFELVQFPK</sequence>
<reference evidence="1" key="1">
    <citation type="submission" date="2019-06" db="EMBL/GenBank/DDBJ databases">
        <authorList>
            <person name="Zheng W."/>
        </authorList>
    </citation>
    <scope>NUCLEOTIDE SEQUENCE</scope>
    <source>
        <strain evidence="1">QDHG01</strain>
    </source>
</reference>
<gene>
    <name evidence="1" type="ORF">FGO68_gene4430</name>
</gene>
<dbReference type="EMBL" id="RRYP01002231">
    <property type="protein sequence ID" value="TNV85008.1"/>
    <property type="molecule type" value="Genomic_DNA"/>
</dbReference>
<proteinExistence type="predicted"/>
<comment type="caution">
    <text evidence="1">The sequence shown here is derived from an EMBL/GenBank/DDBJ whole genome shotgun (WGS) entry which is preliminary data.</text>
</comment>
<evidence type="ECO:0000313" key="1">
    <source>
        <dbReference type="EMBL" id="TNV85008.1"/>
    </source>
</evidence>
<name>A0A8J8T8B2_HALGN</name>
<accession>A0A8J8T8B2</accession>
<dbReference type="AlphaFoldDB" id="A0A8J8T8B2"/>
<dbReference type="Proteomes" id="UP000785679">
    <property type="component" value="Unassembled WGS sequence"/>
</dbReference>
<organism evidence="1 2">
    <name type="scientific">Halteria grandinella</name>
    <dbReference type="NCBI Taxonomy" id="5974"/>
    <lineage>
        <taxon>Eukaryota</taxon>
        <taxon>Sar</taxon>
        <taxon>Alveolata</taxon>
        <taxon>Ciliophora</taxon>
        <taxon>Intramacronucleata</taxon>
        <taxon>Spirotrichea</taxon>
        <taxon>Stichotrichia</taxon>
        <taxon>Sporadotrichida</taxon>
        <taxon>Halteriidae</taxon>
        <taxon>Halteria</taxon>
    </lineage>
</organism>
<evidence type="ECO:0008006" key="3">
    <source>
        <dbReference type="Google" id="ProtNLM"/>
    </source>
</evidence>
<protein>
    <recommendedName>
        <fullName evidence="3">F-box domain-containing protein</fullName>
    </recommendedName>
</protein>
<evidence type="ECO:0000313" key="2">
    <source>
        <dbReference type="Proteomes" id="UP000785679"/>
    </source>
</evidence>